<dbReference type="InterPro" id="IPR035969">
    <property type="entry name" value="Rab-GAP_TBC_sf"/>
</dbReference>
<evidence type="ECO:0000313" key="2">
    <source>
        <dbReference type="EMBL" id="KAE8731863.1"/>
    </source>
</evidence>
<accession>A0A6A3CRP4</accession>
<dbReference type="FunFam" id="1.10.8.270:FF:000021">
    <property type="entry name" value="Ypt/Rab-GAP domain of gyp1p superfamily protein"/>
    <property type="match status" value="1"/>
</dbReference>
<name>A0A6A3CRP4_HIBSY</name>
<dbReference type="PANTHER" id="PTHR22957">
    <property type="entry name" value="TBC1 DOMAIN FAMILY MEMBER GTPASE-ACTIVATING PROTEIN"/>
    <property type="match status" value="1"/>
</dbReference>
<comment type="caution">
    <text evidence="2">The sequence shown here is derived from an EMBL/GenBank/DDBJ whole genome shotgun (WGS) entry which is preliminary data.</text>
</comment>
<dbReference type="GO" id="GO:0005096">
    <property type="term" value="F:GTPase activator activity"/>
    <property type="evidence" value="ECO:0007669"/>
    <property type="project" value="TreeGrafter"/>
</dbReference>
<dbReference type="InterPro" id="IPR000195">
    <property type="entry name" value="Rab-GAP-TBC_dom"/>
</dbReference>
<organism evidence="2 3">
    <name type="scientific">Hibiscus syriacus</name>
    <name type="common">Rose of Sharon</name>
    <dbReference type="NCBI Taxonomy" id="106335"/>
    <lineage>
        <taxon>Eukaryota</taxon>
        <taxon>Viridiplantae</taxon>
        <taxon>Streptophyta</taxon>
        <taxon>Embryophyta</taxon>
        <taxon>Tracheophyta</taxon>
        <taxon>Spermatophyta</taxon>
        <taxon>Magnoliopsida</taxon>
        <taxon>eudicotyledons</taxon>
        <taxon>Gunneridae</taxon>
        <taxon>Pentapetalae</taxon>
        <taxon>rosids</taxon>
        <taxon>malvids</taxon>
        <taxon>Malvales</taxon>
        <taxon>Malvaceae</taxon>
        <taxon>Malvoideae</taxon>
        <taxon>Hibiscus</taxon>
    </lineage>
</organism>
<dbReference type="Gene3D" id="1.10.8.270">
    <property type="entry name" value="putative rabgap domain of human tbc1 domain family member 14 like domains"/>
    <property type="match status" value="1"/>
</dbReference>
<dbReference type="PANTHER" id="PTHR22957:SF456">
    <property type="entry name" value="YPT_RAB-GAP DOMAIN OF GYP1P SUPERFAMILY PROTEIN"/>
    <property type="match status" value="1"/>
</dbReference>
<evidence type="ECO:0000259" key="1">
    <source>
        <dbReference type="PROSITE" id="PS50086"/>
    </source>
</evidence>
<feature type="domain" description="Rab-GAP TBC" evidence="1">
    <location>
        <begin position="228"/>
        <end position="338"/>
    </location>
</feature>
<dbReference type="PROSITE" id="PS50086">
    <property type="entry name" value="TBC_RABGAP"/>
    <property type="match status" value="1"/>
</dbReference>
<dbReference type="Pfam" id="PF00566">
    <property type="entry name" value="RabGAP-TBC"/>
    <property type="match status" value="1"/>
</dbReference>
<evidence type="ECO:0000313" key="3">
    <source>
        <dbReference type="Proteomes" id="UP000436088"/>
    </source>
</evidence>
<protein>
    <recommendedName>
        <fullName evidence="1">Rab-GAP TBC domain-containing protein</fullName>
    </recommendedName>
</protein>
<sequence>MVLQIFASFLFHSNEQRGAAVNTIFCPPAHAPAPAHAPLTSTSTCGCTPPNASPYLTHGVDPSIRSEVCEFLLGCYALGNTADYRRQIRIARREHYNDLLKQCQRMHSSIGTGSLAFPGYEDDEDEKEFDAHEGDYSAKCKLIIEDVNMHSFQINNNADLVMESNVPHSPSKNFSHLYNSEIESVHPHAYEPVLRSDIVSQKVETVNRLRFSDVPKTPLVNETRSQEGAAHDERISEWLWTLHRIVVDVVRTDSHLQFYEDKRNVARMFDILAVYAWVDPATGYCQGMSDLLSPFVVIFEDNADAFWCFKMLIRRMVLKASFCISNAAGSISPRAILQ</sequence>
<dbReference type="Proteomes" id="UP000436088">
    <property type="component" value="Unassembled WGS sequence"/>
</dbReference>
<dbReference type="AlphaFoldDB" id="A0A6A3CRP4"/>
<dbReference type="EMBL" id="VEPZ02000181">
    <property type="protein sequence ID" value="KAE8731863.1"/>
    <property type="molecule type" value="Genomic_DNA"/>
</dbReference>
<gene>
    <name evidence="2" type="ORF">F3Y22_tig00002511pilonHSYRG00486</name>
</gene>
<reference evidence="2" key="1">
    <citation type="submission" date="2019-09" db="EMBL/GenBank/DDBJ databases">
        <title>Draft genome information of white flower Hibiscus syriacus.</title>
        <authorList>
            <person name="Kim Y.-M."/>
        </authorList>
    </citation>
    <scope>NUCLEOTIDE SEQUENCE [LARGE SCALE GENOMIC DNA]</scope>
    <source>
        <strain evidence="2">YM2019G1</strain>
    </source>
</reference>
<proteinExistence type="predicted"/>
<keyword evidence="3" id="KW-1185">Reference proteome</keyword>
<dbReference type="SUPFAM" id="SSF47923">
    <property type="entry name" value="Ypt/Rab-GAP domain of gyp1p"/>
    <property type="match status" value="1"/>
</dbReference>